<gene>
    <name evidence="5" type="ORF">GA0070617_4180</name>
</gene>
<keyword evidence="2" id="KW-0812">Transmembrane</keyword>
<feature type="domain" description="DUF4397" evidence="4">
    <location>
        <begin position="60"/>
        <end position="181"/>
    </location>
</feature>
<feature type="compositionally biased region" description="Low complexity" evidence="1">
    <location>
        <begin position="288"/>
        <end position="301"/>
    </location>
</feature>
<dbReference type="OrthoDB" id="9783299at2"/>
<dbReference type="AlphaFoldDB" id="A0A1C6V097"/>
<protein>
    <recommendedName>
        <fullName evidence="4">DUF4397 domain-containing protein</fullName>
    </recommendedName>
</protein>
<organism evidence="5 6">
    <name type="scientific">Micromonospora yangpuensis</name>
    <dbReference type="NCBI Taxonomy" id="683228"/>
    <lineage>
        <taxon>Bacteria</taxon>
        <taxon>Bacillati</taxon>
        <taxon>Actinomycetota</taxon>
        <taxon>Actinomycetes</taxon>
        <taxon>Micromonosporales</taxon>
        <taxon>Micromonosporaceae</taxon>
        <taxon>Micromonospora</taxon>
    </lineage>
</organism>
<dbReference type="Proteomes" id="UP000198937">
    <property type="component" value="Unassembled WGS sequence"/>
</dbReference>
<dbReference type="EMBL" id="FMIA01000002">
    <property type="protein sequence ID" value="SCL59722.1"/>
    <property type="molecule type" value="Genomic_DNA"/>
</dbReference>
<dbReference type="Pfam" id="PF14344">
    <property type="entry name" value="DUF4397"/>
    <property type="match status" value="1"/>
</dbReference>
<feature type="region of interest" description="Disordered" evidence="1">
    <location>
        <begin position="277"/>
        <end position="303"/>
    </location>
</feature>
<evidence type="ECO:0000256" key="3">
    <source>
        <dbReference type="SAM" id="SignalP"/>
    </source>
</evidence>
<evidence type="ECO:0000313" key="6">
    <source>
        <dbReference type="Proteomes" id="UP000198937"/>
    </source>
</evidence>
<keyword evidence="3" id="KW-0732">Signal</keyword>
<evidence type="ECO:0000256" key="1">
    <source>
        <dbReference type="SAM" id="MobiDB-lite"/>
    </source>
</evidence>
<dbReference type="InterPro" id="IPR025510">
    <property type="entry name" value="DUF4397"/>
</dbReference>
<dbReference type="STRING" id="683228.GA0070617_4180"/>
<keyword evidence="2" id="KW-1133">Transmembrane helix</keyword>
<reference evidence="6" key="1">
    <citation type="submission" date="2016-06" db="EMBL/GenBank/DDBJ databases">
        <authorList>
            <person name="Varghese N."/>
            <person name="Submissions Spin"/>
        </authorList>
    </citation>
    <scope>NUCLEOTIDE SEQUENCE [LARGE SCALE GENOMIC DNA]</scope>
    <source>
        <strain evidence="6">DSM 45577</strain>
    </source>
</reference>
<keyword evidence="6" id="KW-1185">Reference proteome</keyword>
<name>A0A1C6V097_9ACTN</name>
<accession>A0A1C6V097</accession>
<feature type="chain" id="PRO_5008748340" description="DUF4397 domain-containing protein" evidence="3">
    <location>
        <begin position="35"/>
        <end position="338"/>
    </location>
</feature>
<feature type="transmembrane region" description="Helical" evidence="2">
    <location>
        <begin position="311"/>
        <end position="330"/>
    </location>
</feature>
<sequence>MRIPRTPGRRRSTAVAALAVTAGLTLAAAPPATAGPTTGGRAATEAAALARAAGQDPVGYVRLAHLSPDTPAVDVYLSAPDAAEPRVFPAVGYGAVSTYLPVPAGRYAVAMRTAGAPADEQPVLTTEVAVTAGEAYTVAGVGRYADLGLRVLTDDLTAPPRGQAKVRVVQASVRAPVLDVTAVDGPPIAEQVQFATTTGYRPVEPGPWRLRLGGTNGPRTDARVTLTGGAVYSLLVLDDERGGLTAELREDARGSTVTPTGGVDTGAGGLALRGGVALPGGDDDAQPTSAEAAGSAGTEAGDAGGAAGRTYPMIVGAGLAAAVAGGLVLLRRRWRPVP</sequence>
<feature type="signal peptide" evidence="3">
    <location>
        <begin position="1"/>
        <end position="34"/>
    </location>
</feature>
<keyword evidence="2" id="KW-0472">Membrane</keyword>
<evidence type="ECO:0000259" key="4">
    <source>
        <dbReference type="Pfam" id="PF14344"/>
    </source>
</evidence>
<dbReference type="RefSeq" id="WP_139135725.1">
    <property type="nucleotide sequence ID" value="NZ_BMMJ01000002.1"/>
</dbReference>
<evidence type="ECO:0000256" key="2">
    <source>
        <dbReference type="SAM" id="Phobius"/>
    </source>
</evidence>
<evidence type="ECO:0000313" key="5">
    <source>
        <dbReference type="EMBL" id="SCL59722.1"/>
    </source>
</evidence>
<proteinExistence type="predicted"/>